<sequence>MLKVLLVLSLVFLLGESFPVIGTVHTSSGTWTYNTGTNPRQSNFDSAVNTLSNQLGPSTGRQVVKPAKQEDTSHITDDLVGKLMTTNTNG</sequence>
<evidence type="ECO:0000256" key="1">
    <source>
        <dbReference type="SAM" id="SignalP"/>
    </source>
</evidence>
<evidence type="ECO:0000313" key="2">
    <source>
        <dbReference type="EMBL" id="ABM55448.1"/>
    </source>
</evidence>
<dbReference type="AlphaFoldDB" id="A2IAC8"/>
<name>A2IAC8_XENCH</name>
<keyword evidence="1" id="KW-0732">Signal</keyword>
<dbReference type="EMBL" id="EF179442">
    <property type="protein sequence ID" value="ABM55448.1"/>
    <property type="molecule type" value="mRNA"/>
</dbReference>
<proteinExistence type="evidence at transcript level"/>
<protein>
    <submittedName>
        <fullName evidence="2">Putative secreted salivary protein</fullName>
    </submittedName>
</protein>
<feature type="chain" id="PRO_5002643858" evidence="1">
    <location>
        <begin position="18"/>
        <end position="90"/>
    </location>
</feature>
<feature type="signal peptide" evidence="1">
    <location>
        <begin position="1"/>
        <end position="17"/>
    </location>
</feature>
<reference evidence="2" key="1">
    <citation type="journal article" date="2007" name="BMC Genomics">
        <title>An insight into the sialome of the oriental rat flea, Xenopsylla cheopis (Rots).</title>
        <authorList>
            <person name="Andersen J.F."/>
            <person name="Hinnebusch B.J."/>
            <person name="Lucas D.A."/>
            <person name="Conrads T.P."/>
            <person name="Veenstra T.D."/>
            <person name="Pham V.M."/>
            <person name="Ribeiro J.M."/>
        </authorList>
    </citation>
    <scope>NUCLEOTIDE SEQUENCE</scope>
    <source>
        <tissue evidence="2">Salivary gland</tissue>
    </source>
</reference>
<accession>A2IAC8</accession>
<organism evidence="2">
    <name type="scientific">Xenopsylla cheopis</name>
    <name type="common">Oriental rat flea</name>
    <name type="synonym">Pulex cheopis</name>
    <dbReference type="NCBI Taxonomy" id="163159"/>
    <lineage>
        <taxon>Eukaryota</taxon>
        <taxon>Metazoa</taxon>
        <taxon>Ecdysozoa</taxon>
        <taxon>Arthropoda</taxon>
        <taxon>Hexapoda</taxon>
        <taxon>Insecta</taxon>
        <taxon>Pterygota</taxon>
        <taxon>Neoptera</taxon>
        <taxon>Endopterygota</taxon>
        <taxon>Siphonaptera</taxon>
        <taxon>Pulicidae</taxon>
        <taxon>Xenopsyllinae</taxon>
        <taxon>Xenopsylla</taxon>
    </lineage>
</organism>